<dbReference type="InterPro" id="IPR055302">
    <property type="entry name" value="F-box_dom-containing"/>
</dbReference>
<proteinExistence type="predicted"/>
<dbReference type="SUPFAM" id="SSF52047">
    <property type="entry name" value="RNI-like"/>
    <property type="match status" value="2"/>
</dbReference>
<dbReference type="Pfam" id="PF00646">
    <property type="entry name" value="F-box"/>
    <property type="match status" value="4"/>
</dbReference>
<evidence type="ECO:0000313" key="4">
    <source>
        <dbReference type="Proteomes" id="UP001341281"/>
    </source>
</evidence>
<gene>
    <name evidence="3" type="ORF">U9M48_040861</name>
</gene>
<dbReference type="EMBL" id="CP144753">
    <property type="protein sequence ID" value="WVZ95055.1"/>
    <property type="molecule type" value="Genomic_DNA"/>
</dbReference>
<dbReference type="Gene3D" id="3.80.10.10">
    <property type="entry name" value="Ribonuclease Inhibitor"/>
    <property type="match status" value="3"/>
</dbReference>
<evidence type="ECO:0000259" key="2">
    <source>
        <dbReference type="PROSITE" id="PS50181"/>
    </source>
</evidence>
<dbReference type="InterPro" id="IPR055411">
    <property type="entry name" value="LRR_FXL15/At3g58940/PEG3-like"/>
</dbReference>
<feature type="region of interest" description="Disordered" evidence="1">
    <location>
        <begin position="402"/>
        <end position="427"/>
    </location>
</feature>
<dbReference type="PANTHER" id="PTHR32141">
    <property type="match status" value="1"/>
</dbReference>
<dbReference type="InterPro" id="IPR036047">
    <property type="entry name" value="F-box-like_dom_sf"/>
</dbReference>
<sequence length="1786" mass="202160">MERPDLFDRLPDDVLREVITLLPTRDGGRTQILSRRWRPLWRSAPLNLDVVYAPTRRYRPAAVLAAHPGPARRAAIANWSANLDDLLRSPTLDGLRELELRCGWCPNSPPPSVFRFRFASTLRVLTVFCCHGNYCARASDSEPLMEAIVGCAPGFPNLDRLTLEGVAISETDLHGLLSMCPALQSLVLLKNFGHRRLRITSKTLRSIGITTGNRCSNELMFEEITIEDAPMLEKLVPDGSFEIRVILAPKLEVLGYIKHSHDYSSVASEIKCETVIFKEMEPVSLNNAIRSERILGLIVPLKLDVVLNLLQCFPCVENLHISVLNLRQFKNVWRYTPLECLDAHLKMLRLTHYHGNKSEVSFVTFFLQNAKVLESMKLVVDDCDDKYDDRWFERQYKKLQPNTRASNGRGGDQEQQQQEDAAGRPDLFDRLPDDVLREVITLLPTKDGARTQILSRRWRPLWRSAPLNLDVVYAPTLHQYHHPAAVLAAHGGPARRVAISNWSAYLDDLLQSPNLDGLRELELRCGGDPPPPPSSVFRFHFASTLRVLTVFCCHRACARASEPLMEAIAGCAPDFSHLHRLTLVRVSISETDLHGLVSRCPALQSLVLAHNLGHRRLRITSKTLRSIGITTGNGCSKEPFEEIIIEDAPTLEKLVPDGSFQIRVIHAPKLKVLGYIKHSHDHSSVPPEMKCETVIFKDMEPVSLTNAIRTVRILGLIVPLELDVVLNLLQCFPCVENLYITVLNLRQFKNVWRYTPLECLDAHLKTLRLTHYHGSKSEVSLVTFFLQNARVLESMKLVVDCHDKHDDRWFERQYKKLQPNTRTSKGAKFNFELDHSPSKGCCESFRRRQLTPGGGGGRDEDQDADLISRLPDDVLGEVITLLPTKDGARTQVLSRRWRPLWRSAPLNLDLEAYVNTAGDLHRVATILRTHPGPVRRVSVASSSRRDPRDLDLFSWSTDLDTLLLRSPRLDNLHELELRYNGGSGRGHVPDGHRKPPPSVFRFSSTLRVLNLCWSCYDPEPLVEAGTLSFPRLLQLTLNSNLGERPPWPPVEVPCPAVLQSLVLQRNVGYRRLRIASSTIRSLGVTDNGRPGEPFEEIVVEDAPLLESLFPKGGFQIRVIHAPKLKVLGYLYYRNYYYEDGLPKTIFFKVVAVIYTQARHFHVFSYINLMIILVHNTEQVSLANAMLSNQRMFKNVWSYTPLECLDAHLKTLQVKHYCGNESEVNLVTFFLQNARVLESIKLLVSHHGDYGNKKQQLDARASKGAKVSLEHDPFPCRGYYESSCRLRQLTPGGRGGRDQEDDADLISRLPGDVLGEVITLLPTKDGARTQVLSRRWRPLWRAAPLNLDLEASVNTAGDLHRVAAILKTHRGPVRRVSIARNSRCDRDLFNWSTDLDTLILRSPRLNNLQELGLCCNGYACAPDGHGKPPPSVFRFSSTLRVLTLFPHLKQLTLKCVNISESNLHGLLSRCPVLQSLVLQHNFGYRRLRITSPTLRSLGITEHGHPGEALEEVVVEDAPLLERLFPKGCFQIRVIQAPKLKVLGYMYCCGYYCDDGISKVDAVIYRLQPRHFHVFGYIYDDDGIGPCSLIHLLDFPCLFQKIEYVSVANAMRTVKILALSVPPILDVVLNILPCFPCVEKLYIAVINQTMFNFKKISTYTPLECLDAHLKTLQLKHYRGSESEVNLVTLFLKNARVLESMTVLVKCHDSYGNTWLAREYKKLQPDARASKGAKVNLELDHFPCKGYYILFFPHRVWASRRRMPVAALPLLGRALRLPLCAAPAPNQKR</sequence>
<accession>A0AAQ3UMS2</accession>
<dbReference type="SUPFAM" id="SSF81383">
    <property type="entry name" value="F-box domain"/>
    <property type="match status" value="4"/>
</dbReference>
<organism evidence="3 4">
    <name type="scientific">Paspalum notatum var. saurae</name>
    <dbReference type="NCBI Taxonomy" id="547442"/>
    <lineage>
        <taxon>Eukaryota</taxon>
        <taxon>Viridiplantae</taxon>
        <taxon>Streptophyta</taxon>
        <taxon>Embryophyta</taxon>
        <taxon>Tracheophyta</taxon>
        <taxon>Spermatophyta</taxon>
        <taxon>Magnoliopsida</taxon>
        <taxon>Liliopsida</taxon>
        <taxon>Poales</taxon>
        <taxon>Poaceae</taxon>
        <taxon>PACMAD clade</taxon>
        <taxon>Panicoideae</taxon>
        <taxon>Andropogonodae</taxon>
        <taxon>Paspaleae</taxon>
        <taxon>Paspalinae</taxon>
        <taxon>Paspalum</taxon>
    </lineage>
</organism>
<evidence type="ECO:0000313" key="3">
    <source>
        <dbReference type="EMBL" id="WVZ95055.1"/>
    </source>
</evidence>
<feature type="domain" description="F-box" evidence="2">
    <location>
        <begin position="425"/>
        <end position="476"/>
    </location>
</feature>
<dbReference type="InterPro" id="IPR032675">
    <property type="entry name" value="LRR_dom_sf"/>
</dbReference>
<dbReference type="CDD" id="cd22160">
    <property type="entry name" value="F-box_AtFBL13-like"/>
    <property type="match status" value="4"/>
</dbReference>
<dbReference type="InterPro" id="IPR006566">
    <property type="entry name" value="FBD"/>
</dbReference>
<protein>
    <recommendedName>
        <fullName evidence="2">F-box domain-containing protein</fullName>
    </recommendedName>
</protein>
<keyword evidence="4" id="KW-1185">Reference proteome</keyword>
<dbReference type="SMART" id="SM00256">
    <property type="entry name" value="FBOX"/>
    <property type="match status" value="4"/>
</dbReference>
<dbReference type="InterPro" id="IPR053781">
    <property type="entry name" value="F-box_AtFBL13-like"/>
</dbReference>
<feature type="domain" description="F-box" evidence="2">
    <location>
        <begin position="864"/>
        <end position="916"/>
    </location>
</feature>
<dbReference type="Pfam" id="PF08387">
    <property type="entry name" value="FBD"/>
    <property type="match status" value="4"/>
</dbReference>
<dbReference type="SMART" id="SM00579">
    <property type="entry name" value="FBD"/>
    <property type="match status" value="4"/>
</dbReference>
<reference evidence="3 4" key="1">
    <citation type="submission" date="2024-02" db="EMBL/GenBank/DDBJ databases">
        <title>High-quality chromosome-scale genome assembly of Pensacola bahiagrass (Paspalum notatum Flugge var. saurae).</title>
        <authorList>
            <person name="Vega J.M."/>
            <person name="Podio M."/>
            <person name="Orjuela J."/>
            <person name="Siena L.A."/>
            <person name="Pessino S.C."/>
            <person name="Combes M.C."/>
            <person name="Mariac C."/>
            <person name="Albertini E."/>
            <person name="Pupilli F."/>
            <person name="Ortiz J.P.A."/>
            <person name="Leblanc O."/>
        </authorList>
    </citation>
    <scope>NUCLEOTIDE SEQUENCE [LARGE SCALE GENOMIC DNA]</scope>
    <source>
        <strain evidence="3">R1</strain>
        <tissue evidence="3">Leaf</tissue>
    </source>
</reference>
<name>A0AAQ3UMS2_PASNO</name>
<dbReference type="InterPro" id="IPR001810">
    <property type="entry name" value="F-box_dom"/>
</dbReference>
<dbReference type="PANTHER" id="PTHR32141:SF150">
    <property type="entry name" value="FBD DOMAIN-CONTAINING PROTEIN"/>
    <property type="match status" value="1"/>
</dbReference>
<feature type="domain" description="F-box" evidence="2">
    <location>
        <begin position="4"/>
        <end position="55"/>
    </location>
</feature>
<evidence type="ECO:0000256" key="1">
    <source>
        <dbReference type="SAM" id="MobiDB-lite"/>
    </source>
</evidence>
<dbReference type="Proteomes" id="UP001341281">
    <property type="component" value="Chromosome 09"/>
</dbReference>
<dbReference type="Pfam" id="PF24758">
    <property type="entry name" value="LRR_At5g56370"/>
    <property type="match status" value="5"/>
</dbReference>
<dbReference type="PROSITE" id="PS50181">
    <property type="entry name" value="FBOX"/>
    <property type="match status" value="3"/>
</dbReference>